<organism evidence="1 2">
    <name type="scientific">Lentinula lateritia</name>
    <dbReference type="NCBI Taxonomy" id="40482"/>
    <lineage>
        <taxon>Eukaryota</taxon>
        <taxon>Fungi</taxon>
        <taxon>Dikarya</taxon>
        <taxon>Basidiomycota</taxon>
        <taxon>Agaricomycotina</taxon>
        <taxon>Agaricomycetes</taxon>
        <taxon>Agaricomycetidae</taxon>
        <taxon>Agaricales</taxon>
        <taxon>Marasmiineae</taxon>
        <taxon>Omphalotaceae</taxon>
        <taxon>Lentinula</taxon>
    </lineage>
</organism>
<dbReference type="AlphaFoldDB" id="A0A9W9B219"/>
<name>A0A9W9B219_9AGAR</name>
<evidence type="ECO:0000313" key="1">
    <source>
        <dbReference type="EMBL" id="KAJ4495050.1"/>
    </source>
</evidence>
<dbReference type="Proteomes" id="UP001150238">
    <property type="component" value="Unassembled WGS sequence"/>
</dbReference>
<comment type="caution">
    <text evidence="1">The sequence shown here is derived from an EMBL/GenBank/DDBJ whole genome shotgun (WGS) entry which is preliminary data.</text>
</comment>
<reference evidence="1" key="1">
    <citation type="submission" date="2022-08" db="EMBL/GenBank/DDBJ databases">
        <authorList>
            <consortium name="DOE Joint Genome Institute"/>
            <person name="Min B."/>
            <person name="Riley R."/>
            <person name="Sierra-Patev S."/>
            <person name="Naranjo-Ortiz M."/>
            <person name="Looney B."/>
            <person name="Konkel Z."/>
            <person name="Slot J.C."/>
            <person name="Sakamoto Y."/>
            <person name="Steenwyk J.L."/>
            <person name="Rokas A."/>
            <person name="Carro J."/>
            <person name="Camarero S."/>
            <person name="Ferreira P."/>
            <person name="Molpeceres G."/>
            <person name="Ruiz-Duenas F.J."/>
            <person name="Serrano A."/>
            <person name="Henrissat B."/>
            <person name="Drula E."/>
            <person name="Hughes K.W."/>
            <person name="Mata J.L."/>
            <person name="Ishikawa N.K."/>
            <person name="Vargas-Isla R."/>
            <person name="Ushijima S."/>
            <person name="Smith C.A."/>
            <person name="Ahrendt S."/>
            <person name="Andreopoulos W."/>
            <person name="He G."/>
            <person name="Labutti K."/>
            <person name="Lipzen A."/>
            <person name="Ng V."/>
            <person name="Sandor L."/>
            <person name="Barry K."/>
            <person name="Martinez A.T."/>
            <person name="Xiao Y."/>
            <person name="Gibbons J.G."/>
            <person name="Terashima K."/>
            <person name="Hibbett D.S."/>
            <person name="Grigoriev I.V."/>
        </authorList>
    </citation>
    <scope>NUCLEOTIDE SEQUENCE</scope>
    <source>
        <strain evidence="1">Sp2 HRB7682 ss15</strain>
    </source>
</reference>
<reference evidence="1" key="2">
    <citation type="journal article" date="2023" name="Proc. Natl. Acad. Sci. U.S.A.">
        <title>A global phylogenomic analysis of the shiitake genus Lentinula.</title>
        <authorList>
            <person name="Sierra-Patev S."/>
            <person name="Min B."/>
            <person name="Naranjo-Ortiz M."/>
            <person name="Looney B."/>
            <person name="Konkel Z."/>
            <person name="Slot J.C."/>
            <person name="Sakamoto Y."/>
            <person name="Steenwyk J.L."/>
            <person name="Rokas A."/>
            <person name="Carro J."/>
            <person name="Camarero S."/>
            <person name="Ferreira P."/>
            <person name="Molpeceres G."/>
            <person name="Ruiz-Duenas F.J."/>
            <person name="Serrano A."/>
            <person name="Henrissat B."/>
            <person name="Drula E."/>
            <person name="Hughes K.W."/>
            <person name="Mata J.L."/>
            <person name="Ishikawa N.K."/>
            <person name="Vargas-Isla R."/>
            <person name="Ushijima S."/>
            <person name="Smith C.A."/>
            <person name="Donoghue J."/>
            <person name="Ahrendt S."/>
            <person name="Andreopoulos W."/>
            <person name="He G."/>
            <person name="LaButti K."/>
            <person name="Lipzen A."/>
            <person name="Ng V."/>
            <person name="Riley R."/>
            <person name="Sandor L."/>
            <person name="Barry K."/>
            <person name="Martinez A.T."/>
            <person name="Xiao Y."/>
            <person name="Gibbons J.G."/>
            <person name="Terashima K."/>
            <person name="Grigoriev I.V."/>
            <person name="Hibbett D."/>
        </authorList>
    </citation>
    <scope>NUCLEOTIDE SEQUENCE</scope>
    <source>
        <strain evidence="1">Sp2 HRB7682 ss15</strain>
    </source>
</reference>
<proteinExistence type="predicted"/>
<sequence>MPAMSILSSLATPYRPFWLLLLRSSSNWSSLSADISHFCVWKLPEFVPELSYCSALPGICVFHHSRIADRRQRYTSPMIL</sequence>
<protein>
    <submittedName>
        <fullName evidence="1">Uncharacterized protein</fullName>
    </submittedName>
</protein>
<accession>A0A9W9B219</accession>
<evidence type="ECO:0000313" key="2">
    <source>
        <dbReference type="Proteomes" id="UP001150238"/>
    </source>
</evidence>
<gene>
    <name evidence="1" type="ORF">C8J55DRAFT_498263</name>
</gene>
<dbReference type="EMBL" id="JANVFS010000002">
    <property type="protein sequence ID" value="KAJ4495050.1"/>
    <property type="molecule type" value="Genomic_DNA"/>
</dbReference>